<evidence type="ECO:0000256" key="1">
    <source>
        <dbReference type="ARBA" id="ARBA00004651"/>
    </source>
</evidence>
<feature type="transmembrane region" description="Helical" evidence="7">
    <location>
        <begin position="310"/>
        <end position="333"/>
    </location>
</feature>
<evidence type="ECO:0000256" key="2">
    <source>
        <dbReference type="ARBA" id="ARBA00022475"/>
    </source>
</evidence>
<reference evidence="9" key="1">
    <citation type="submission" date="2023-07" db="EMBL/GenBank/DDBJ databases">
        <title>30 novel species of actinomycetes from the DSMZ collection.</title>
        <authorList>
            <person name="Nouioui I."/>
        </authorList>
    </citation>
    <scope>NUCLEOTIDE SEQUENCE [LARGE SCALE GENOMIC DNA]</scope>
    <source>
        <strain evidence="9">DSM 44918</strain>
    </source>
</reference>
<feature type="transmembrane region" description="Helical" evidence="7">
    <location>
        <begin position="103"/>
        <end position="132"/>
    </location>
</feature>
<evidence type="ECO:0000256" key="3">
    <source>
        <dbReference type="ARBA" id="ARBA00022692"/>
    </source>
</evidence>
<dbReference type="Pfam" id="PF07690">
    <property type="entry name" value="MFS_1"/>
    <property type="match status" value="1"/>
</dbReference>
<dbReference type="RefSeq" id="WP_311596851.1">
    <property type="nucleotide sequence ID" value="NZ_JAVREM010000005.1"/>
</dbReference>
<feature type="transmembrane region" description="Helical" evidence="7">
    <location>
        <begin position="77"/>
        <end position="97"/>
    </location>
</feature>
<gene>
    <name evidence="8" type="ORF">RNC47_08030</name>
</gene>
<feature type="transmembrane region" description="Helical" evidence="7">
    <location>
        <begin position="220"/>
        <end position="246"/>
    </location>
</feature>
<evidence type="ECO:0000256" key="5">
    <source>
        <dbReference type="ARBA" id="ARBA00023136"/>
    </source>
</evidence>
<feature type="region of interest" description="Disordered" evidence="6">
    <location>
        <begin position="401"/>
        <end position="425"/>
    </location>
</feature>
<sequence>MERAGKQGAMPRAFLVWLAGTRVSLLGGAALFFGLGWAASEHGGRTAALVLTAVTLPRTVLLLVGGALGDRLGPRRVMVVGDAVMLAATLALAVASHRLGTPAWLLVAAAAVVGAVDAFYLPAAGAMPRLLVGREQLPRALAMTQAGTQAAQLLGAPLGAVLVAAAGVTAVALADAASFALVLVVLLCVRPAFDVARAAGEGGVLGEAVEGVRLAAGDRLLRSALLLTMAAAGVLLPVVSLLTPLLVRERGWGAGAAGLVAGAEALGMIAVSLAVSRWGPLRRTGTGAALGLVVAAAGTAGMAGAPVAGAAVACGVVAGAGAGAFAAHIAPLVMGATPDTHLSRIQAVLGLVQSLALVIAHNALGALADAVGAAAATGVSAGAGLLAGLAGLAAGPLRAARSGGGVPRTTPGSGREANVVAPRRP</sequence>
<evidence type="ECO:0000256" key="6">
    <source>
        <dbReference type="SAM" id="MobiDB-lite"/>
    </source>
</evidence>
<dbReference type="PANTHER" id="PTHR23513:SF17">
    <property type="entry name" value="MEMBRANE PROTEIN"/>
    <property type="match status" value="1"/>
</dbReference>
<accession>A0ABU2LL16</accession>
<feature type="transmembrane region" description="Helical" evidence="7">
    <location>
        <begin position="287"/>
        <end position="304"/>
    </location>
</feature>
<feature type="transmembrane region" description="Helical" evidence="7">
    <location>
        <begin position="153"/>
        <end position="173"/>
    </location>
</feature>
<dbReference type="EMBL" id="JAVREM010000005">
    <property type="protein sequence ID" value="MDT0318280.1"/>
    <property type="molecule type" value="Genomic_DNA"/>
</dbReference>
<feature type="transmembrane region" description="Helical" evidence="7">
    <location>
        <begin position="12"/>
        <end position="35"/>
    </location>
</feature>
<dbReference type="SUPFAM" id="SSF103473">
    <property type="entry name" value="MFS general substrate transporter"/>
    <property type="match status" value="1"/>
</dbReference>
<feature type="transmembrane region" description="Helical" evidence="7">
    <location>
        <begin position="252"/>
        <end position="275"/>
    </location>
</feature>
<dbReference type="Gene3D" id="1.20.1250.20">
    <property type="entry name" value="MFS general substrate transporter like domains"/>
    <property type="match status" value="1"/>
</dbReference>
<dbReference type="PANTHER" id="PTHR23513">
    <property type="entry name" value="INTEGRAL MEMBRANE EFFLUX PROTEIN-RELATED"/>
    <property type="match status" value="1"/>
</dbReference>
<name>A0ABU2LL16_9ACTN</name>
<feature type="transmembrane region" description="Helical" evidence="7">
    <location>
        <begin position="47"/>
        <end position="65"/>
    </location>
</feature>
<keyword evidence="5 7" id="KW-0472">Membrane</keyword>
<evidence type="ECO:0000256" key="7">
    <source>
        <dbReference type="SAM" id="Phobius"/>
    </source>
</evidence>
<keyword evidence="2" id="KW-1003">Cell membrane</keyword>
<organism evidence="8 9">
    <name type="scientific">Streptomyces millisiae</name>
    <dbReference type="NCBI Taxonomy" id="3075542"/>
    <lineage>
        <taxon>Bacteria</taxon>
        <taxon>Bacillati</taxon>
        <taxon>Actinomycetota</taxon>
        <taxon>Actinomycetes</taxon>
        <taxon>Kitasatosporales</taxon>
        <taxon>Streptomycetaceae</taxon>
        <taxon>Streptomyces</taxon>
    </lineage>
</organism>
<keyword evidence="3 7" id="KW-0812">Transmembrane</keyword>
<dbReference type="InterPro" id="IPR036259">
    <property type="entry name" value="MFS_trans_sf"/>
</dbReference>
<evidence type="ECO:0000313" key="9">
    <source>
        <dbReference type="Proteomes" id="UP001183420"/>
    </source>
</evidence>
<comment type="subcellular location">
    <subcellularLocation>
        <location evidence="1">Cell membrane</location>
        <topology evidence="1">Multi-pass membrane protein</topology>
    </subcellularLocation>
</comment>
<evidence type="ECO:0000256" key="4">
    <source>
        <dbReference type="ARBA" id="ARBA00022989"/>
    </source>
</evidence>
<dbReference type="InterPro" id="IPR011701">
    <property type="entry name" value="MFS"/>
</dbReference>
<comment type="caution">
    <text evidence="8">The sequence shown here is derived from an EMBL/GenBank/DDBJ whole genome shotgun (WGS) entry which is preliminary data.</text>
</comment>
<proteinExistence type="predicted"/>
<feature type="transmembrane region" description="Helical" evidence="7">
    <location>
        <begin position="370"/>
        <end position="392"/>
    </location>
</feature>
<keyword evidence="9" id="KW-1185">Reference proteome</keyword>
<protein>
    <submittedName>
        <fullName evidence="8">MFS transporter</fullName>
    </submittedName>
</protein>
<keyword evidence="4 7" id="KW-1133">Transmembrane helix</keyword>
<evidence type="ECO:0000313" key="8">
    <source>
        <dbReference type="EMBL" id="MDT0318280.1"/>
    </source>
</evidence>
<dbReference type="Proteomes" id="UP001183420">
    <property type="component" value="Unassembled WGS sequence"/>
</dbReference>